<sequence length="325" mass="36426">MKKEKMEPSKQISSTMNPKDSLSAPFRRNGSNPSISLSQIQNKELYIPLYIRDPVSGEFEVVSMPVNYRQLVELFYSEGEVNEEREVEKTVQSSIPSISRRDCETSLRGGSIPVDFSRRNVSPSLRSGSIPIDFSRTNVSPSLRGGLIPIDFSRVDNNLNPVLAQTSPTLSYGAKLSVQNNHNQNRKPNPRTLGISLNSSHGFVKSPSREQTIFVNTCKNPIHSPIKQRDNELASAAMLLPRCQLTADRTASYTDIVIRTFLQESCTESVSSVVSRNELQEAYQQWSLFRGTPHIAGSIMADYLNTLYKTTKIKKKVHYVGLQLN</sequence>
<accession>A0A481Z4M3</accession>
<organism evidence="2">
    <name type="scientific">Pithovirus LCPAC201</name>
    <dbReference type="NCBI Taxonomy" id="2506591"/>
    <lineage>
        <taxon>Viruses</taxon>
        <taxon>Pithoviruses</taxon>
    </lineage>
</organism>
<evidence type="ECO:0000256" key="1">
    <source>
        <dbReference type="SAM" id="MobiDB-lite"/>
    </source>
</evidence>
<feature type="region of interest" description="Disordered" evidence="1">
    <location>
        <begin position="1"/>
        <end position="35"/>
    </location>
</feature>
<reference evidence="2" key="1">
    <citation type="journal article" date="2019" name="MBio">
        <title>Virus Genomes from Deep Sea Sediments Expand the Ocean Megavirome and Support Independent Origins of Viral Gigantism.</title>
        <authorList>
            <person name="Backstrom D."/>
            <person name="Yutin N."/>
            <person name="Jorgensen S.L."/>
            <person name="Dharamshi J."/>
            <person name="Homa F."/>
            <person name="Zaremba-Niedwiedzka K."/>
            <person name="Spang A."/>
            <person name="Wolf Y.I."/>
            <person name="Koonin E.V."/>
            <person name="Ettema T.J."/>
        </authorList>
    </citation>
    <scope>NUCLEOTIDE SEQUENCE</scope>
</reference>
<feature type="compositionally biased region" description="Polar residues" evidence="1">
    <location>
        <begin position="10"/>
        <end position="20"/>
    </location>
</feature>
<protein>
    <submittedName>
        <fullName evidence="2">Uncharacterized protein</fullName>
    </submittedName>
</protein>
<evidence type="ECO:0000313" key="2">
    <source>
        <dbReference type="EMBL" id="QBK90843.1"/>
    </source>
</evidence>
<name>A0A481Z4M3_9VIRU</name>
<proteinExistence type="predicted"/>
<gene>
    <name evidence="2" type="ORF">LCPAC201_01440</name>
</gene>
<dbReference type="EMBL" id="MK500500">
    <property type="protein sequence ID" value="QBK90843.1"/>
    <property type="molecule type" value="Genomic_DNA"/>
</dbReference>